<dbReference type="Gene3D" id="3.20.80.10">
    <property type="entry name" value="Regulatory factor, effector binding domain"/>
    <property type="match status" value="1"/>
</dbReference>
<accession>A0ABD4EE21</accession>
<feature type="domain" description="HTH araC/xylS-type" evidence="4">
    <location>
        <begin position="16"/>
        <end position="114"/>
    </location>
</feature>
<dbReference type="InterPro" id="IPR029441">
    <property type="entry name" value="Cass2"/>
</dbReference>
<dbReference type="AlphaFoldDB" id="A0ABD4EE21"/>
<dbReference type="InterPro" id="IPR050959">
    <property type="entry name" value="MarA-like"/>
</dbReference>
<dbReference type="InterPro" id="IPR011256">
    <property type="entry name" value="Reg_factor_effector_dom_sf"/>
</dbReference>
<dbReference type="Proteomes" id="UP000070063">
    <property type="component" value="Unassembled WGS sequence"/>
</dbReference>
<evidence type="ECO:0000313" key="5">
    <source>
        <dbReference type="EMBL" id="KXA37195.1"/>
    </source>
</evidence>
<protein>
    <submittedName>
        <fullName evidence="5">Transcriptional regulator, effector binding domain protein</fullName>
    </submittedName>
</protein>
<dbReference type="PANTHER" id="PTHR47504:SF5">
    <property type="entry name" value="RIGHT ORIGIN-BINDING PROTEIN"/>
    <property type="match status" value="1"/>
</dbReference>
<dbReference type="SMART" id="SM00342">
    <property type="entry name" value="HTH_ARAC"/>
    <property type="match status" value="1"/>
</dbReference>
<evidence type="ECO:0000259" key="4">
    <source>
        <dbReference type="PROSITE" id="PS01124"/>
    </source>
</evidence>
<keyword evidence="2" id="KW-0238">DNA-binding</keyword>
<dbReference type="InterPro" id="IPR009057">
    <property type="entry name" value="Homeodomain-like_sf"/>
</dbReference>
<sequence length="301" mass="35023">MKFIGVKVLDVIKQLQQAIVYIEDRITEPFNLQELSDYVGLSPYHLDQSFKMIVGLSPSNYAQARKMTLAAEDMIQNSSRLVDVAKKYQYANANDFANDFSRFHGLSPIQASAKKNELKIQKRVYIKLSTTEREPFPYRLEETSDIALVGHARYINTNQLSNPFNVPDFLEDLYLDGKIKDLLKYNNVSPYELFVISCPLDNGLEIFVGVPSDRYPMHLESRRLPGRHYAKFNLHGEIDYAVNEAWHFIETSLQLTLPYERDSLYVEIYPHEISFEQPTKIQLWLPIQQETYHLDSEDEIE</sequence>
<dbReference type="SUPFAM" id="SSF55136">
    <property type="entry name" value="Probable bacterial effector-binding domain"/>
    <property type="match status" value="1"/>
</dbReference>
<dbReference type="PANTHER" id="PTHR47504">
    <property type="entry name" value="RIGHT ORIGIN-BINDING PROTEIN"/>
    <property type="match status" value="1"/>
</dbReference>
<dbReference type="Gene3D" id="1.10.10.60">
    <property type="entry name" value="Homeodomain-like"/>
    <property type="match status" value="1"/>
</dbReference>
<dbReference type="EMBL" id="LRQI01000078">
    <property type="protein sequence ID" value="KXA37195.1"/>
    <property type="molecule type" value="Genomic_DNA"/>
</dbReference>
<name>A0ABD4EE21_STALU</name>
<dbReference type="InterPro" id="IPR010499">
    <property type="entry name" value="AraC_E-bd"/>
</dbReference>
<dbReference type="InterPro" id="IPR018060">
    <property type="entry name" value="HTH_AraC"/>
</dbReference>
<keyword evidence="3" id="KW-0804">Transcription</keyword>
<dbReference type="GO" id="GO:0003677">
    <property type="term" value="F:DNA binding"/>
    <property type="evidence" value="ECO:0007669"/>
    <property type="project" value="UniProtKB-KW"/>
</dbReference>
<organism evidence="5 6">
    <name type="scientific">Staphylococcus lugdunensis</name>
    <dbReference type="NCBI Taxonomy" id="28035"/>
    <lineage>
        <taxon>Bacteria</taxon>
        <taxon>Bacillati</taxon>
        <taxon>Bacillota</taxon>
        <taxon>Bacilli</taxon>
        <taxon>Bacillales</taxon>
        <taxon>Staphylococcaceae</taxon>
        <taxon>Staphylococcus</taxon>
    </lineage>
</organism>
<evidence type="ECO:0000256" key="3">
    <source>
        <dbReference type="ARBA" id="ARBA00023163"/>
    </source>
</evidence>
<reference evidence="5 6" key="1">
    <citation type="submission" date="2016-01" db="EMBL/GenBank/DDBJ databases">
        <authorList>
            <person name="Mitreva M."/>
            <person name="Pepin K.H."/>
            <person name="Mihindukulasuriya K.A."/>
            <person name="Fulton R."/>
            <person name="Fronick C."/>
            <person name="O'Laughlin M."/>
            <person name="Miner T."/>
            <person name="Herter B."/>
            <person name="Rosa B.A."/>
            <person name="Cordes M."/>
            <person name="Tomlinson C."/>
            <person name="Wollam A."/>
            <person name="Palsikar V.B."/>
            <person name="Mardis E.R."/>
            <person name="Wilson R.K."/>
        </authorList>
    </citation>
    <scope>NUCLEOTIDE SEQUENCE [LARGE SCALE GENOMIC DNA]</scope>
    <source>
        <strain evidence="5 6">MJR7738</strain>
    </source>
</reference>
<dbReference type="SUPFAM" id="SSF46689">
    <property type="entry name" value="Homeodomain-like"/>
    <property type="match status" value="1"/>
</dbReference>
<evidence type="ECO:0000256" key="2">
    <source>
        <dbReference type="ARBA" id="ARBA00023125"/>
    </source>
</evidence>
<evidence type="ECO:0000313" key="6">
    <source>
        <dbReference type="Proteomes" id="UP000070063"/>
    </source>
</evidence>
<proteinExistence type="predicted"/>
<dbReference type="Pfam" id="PF14526">
    <property type="entry name" value="Cass2"/>
    <property type="match status" value="1"/>
</dbReference>
<dbReference type="PROSITE" id="PS01124">
    <property type="entry name" value="HTH_ARAC_FAMILY_2"/>
    <property type="match status" value="1"/>
</dbReference>
<dbReference type="Pfam" id="PF12833">
    <property type="entry name" value="HTH_18"/>
    <property type="match status" value="1"/>
</dbReference>
<evidence type="ECO:0000256" key="1">
    <source>
        <dbReference type="ARBA" id="ARBA00023015"/>
    </source>
</evidence>
<gene>
    <name evidence="5" type="ORF">HMPREF3225_01868</name>
</gene>
<keyword evidence="1" id="KW-0805">Transcription regulation</keyword>
<dbReference type="SMART" id="SM00871">
    <property type="entry name" value="AraC_E_bind"/>
    <property type="match status" value="1"/>
</dbReference>
<comment type="caution">
    <text evidence="5">The sequence shown here is derived from an EMBL/GenBank/DDBJ whole genome shotgun (WGS) entry which is preliminary data.</text>
</comment>